<dbReference type="PANTHER" id="PTHR30472">
    <property type="entry name" value="FERRIC ENTEROBACTIN TRANSPORT SYSTEM PERMEASE PROTEIN"/>
    <property type="match status" value="1"/>
</dbReference>
<evidence type="ECO:0000256" key="2">
    <source>
        <dbReference type="ARBA" id="ARBA00007935"/>
    </source>
</evidence>
<keyword evidence="5 8" id="KW-0812">Transmembrane</keyword>
<evidence type="ECO:0000256" key="6">
    <source>
        <dbReference type="ARBA" id="ARBA00022989"/>
    </source>
</evidence>
<proteinExistence type="inferred from homology"/>
<sequence length="346" mass="36264">MAHTGRAFLQRRRLRRGLLTLALLGALLAAAVVDLTVGAAHLSLSDILPMLWPGSAPGNELHQVVFWSIRLPMTLTALVVGASLALAGLLMQTVLANPLASPYTLGISAAAGFGAALSIITGFSLGGALALGTPLLASLMALLACVPIYLLGQRRGMTPQILVLSGIVVLFFFQSLQSLLLFLASPEAMQQIVFWLFGSLLKANMYGVAIAGGVLFCALVVSLRLAWRLTALSAGEEQAQGLGINVSALRKLAFLLATLLTAASVSFVGTIGFVGLIAPHFARFLVGEDQRYLICISALCGSLLLLCASIVAKLVLPNGVVPIGIVIALIGVPVLFYFVTRQVKRP</sequence>
<organism evidence="9">
    <name type="scientific">Serratia marcescens</name>
    <dbReference type="NCBI Taxonomy" id="615"/>
    <lineage>
        <taxon>Bacteria</taxon>
        <taxon>Pseudomonadati</taxon>
        <taxon>Pseudomonadota</taxon>
        <taxon>Gammaproteobacteria</taxon>
        <taxon>Enterobacterales</taxon>
        <taxon>Yersiniaceae</taxon>
        <taxon>Serratia</taxon>
    </lineage>
</organism>
<reference evidence="9" key="1">
    <citation type="submission" date="2016-05" db="EMBL/GenBank/DDBJ databases">
        <authorList>
            <person name="Cock P.J.A."/>
            <person name="Cock P.J.A."/>
        </authorList>
    </citation>
    <scope>NUCLEOTIDE SEQUENCE</scope>
    <source>
        <strain evidence="9">PWN146_assembly</strain>
    </source>
</reference>
<feature type="transmembrane region" description="Helical" evidence="8">
    <location>
        <begin position="290"/>
        <end position="312"/>
    </location>
</feature>
<dbReference type="AlphaFoldDB" id="A0A1C3HCV0"/>
<evidence type="ECO:0000313" key="9">
    <source>
        <dbReference type="EMBL" id="SAY42862.1"/>
    </source>
</evidence>
<accession>A0A1C3HCV0</accession>
<feature type="transmembrane region" description="Helical" evidence="8">
    <location>
        <begin position="69"/>
        <end position="91"/>
    </location>
</feature>
<evidence type="ECO:0000256" key="5">
    <source>
        <dbReference type="ARBA" id="ARBA00022692"/>
    </source>
</evidence>
<name>A0A1C3HCV0_SERMA</name>
<feature type="transmembrane region" description="Helical" evidence="8">
    <location>
        <begin position="252"/>
        <end position="278"/>
    </location>
</feature>
<dbReference type="FunFam" id="1.10.3470.10:FF:000001">
    <property type="entry name" value="Vitamin B12 ABC transporter permease BtuC"/>
    <property type="match status" value="1"/>
</dbReference>
<comment type="subcellular location">
    <subcellularLocation>
        <location evidence="1">Cell membrane</location>
        <topology evidence="1">Multi-pass membrane protein</topology>
    </subcellularLocation>
</comment>
<dbReference type="Pfam" id="PF01032">
    <property type="entry name" value="FecCD"/>
    <property type="match status" value="1"/>
</dbReference>
<feature type="transmembrane region" description="Helical" evidence="8">
    <location>
        <begin position="162"/>
        <end position="185"/>
    </location>
</feature>
<gene>
    <name evidence="9" type="ORF">PWN146_01549</name>
</gene>
<feature type="transmembrane region" description="Helical" evidence="8">
    <location>
        <begin position="205"/>
        <end position="227"/>
    </location>
</feature>
<dbReference type="InterPro" id="IPR000522">
    <property type="entry name" value="ABC_transptr_permease_BtuC"/>
</dbReference>
<feature type="transmembrane region" description="Helical" evidence="8">
    <location>
        <begin position="103"/>
        <end position="123"/>
    </location>
</feature>
<dbReference type="GO" id="GO:0022857">
    <property type="term" value="F:transmembrane transporter activity"/>
    <property type="evidence" value="ECO:0007669"/>
    <property type="project" value="InterPro"/>
</dbReference>
<dbReference type="SUPFAM" id="SSF81345">
    <property type="entry name" value="ABC transporter involved in vitamin B12 uptake, BtuC"/>
    <property type="match status" value="1"/>
</dbReference>
<dbReference type="EMBL" id="LT575490">
    <property type="protein sequence ID" value="SAY42862.1"/>
    <property type="molecule type" value="Genomic_DNA"/>
</dbReference>
<evidence type="ECO:0000256" key="1">
    <source>
        <dbReference type="ARBA" id="ARBA00004651"/>
    </source>
</evidence>
<comment type="similarity">
    <text evidence="2">Belongs to the binding-protein-dependent transport system permease family. FecCD subfamily.</text>
</comment>
<evidence type="ECO:0000256" key="3">
    <source>
        <dbReference type="ARBA" id="ARBA00022448"/>
    </source>
</evidence>
<keyword evidence="6 8" id="KW-1133">Transmembrane helix</keyword>
<keyword evidence="4" id="KW-1003">Cell membrane</keyword>
<keyword evidence="3" id="KW-0813">Transport</keyword>
<dbReference type="Gene3D" id="1.10.3470.10">
    <property type="entry name" value="ABC transporter involved in vitamin B12 uptake, BtuC"/>
    <property type="match status" value="1"/>
</dbReference>
<dbReference type="GO" id="GO:0005886">
    <property type="term" value="C:plasma membrane"/>
    <property type="evidence" value="ECO:0007669"/>
    <property type="project" value="UniProtKB-SubCell"/>
</dbReference>
<protein>
    <submittedName>
        <fullName evidence="9">Iron complex transport system permease</fullName>
    </submittedName>
</protein>
<dbReference type="CDD" id="cd06550">
    <property type="entry name" value="TM_ABC_iron-siderophores_like"/>
    <property type="match status" value="1"/>
</dbReference>
<keyword evidence="7 8" id="KW-0472">Membrane</keyword>
<dbReference type="InterPro" id="IPR037294">
    <property type="entry name" value="ABC_BtuC-like"/>
</dbReference>
<evidence type="ECO:0000256" key="4">
    <source>
        <dbReference type="ARBA" id="ARBA00022475"/>
    </source>
</evidence>
<feature type="transmembrane region" description="Helical" evidence="8">
    <location>
        <begin position="129"/>
        <end position="150"/>
    </location>
</feature>
<feature type="transmembrane region" description="Helical" evidence="8">
    <location>
        <begin position="319"/>
        <end position="339"/>
    </location>
</feature>
<dbReference type="PANTHER" id="PTHR30472:SF25">
    <property type="entry name" value="ABC TRANSPORTER PERMEASE PROTEIN MJ0876-RELATED"/>
    <property type="match status" value="1"/>
</dbReference>
<evidence type="ECO:0000256" key="7">
    <source>
        <dbReference type="ARBA" id="ARBA00023136"/>
    </source>
</evidence>
<evidence type="ECO:0000256" key="8">
    <source>
        <dbReference type="SAM" id="Phobius"/>
    </source>
</evidence>
<dbReference type="GO" id="GO:0033214">
    <property type="term" value="P:siderophore-iron import into cell"/>
    <property type="evidence" value="ECO:0007669"/>
    <property type="project" value="TreeGrafter"/>
</dbReference>